<keyword evidence="3 6" id="KW-0347">Helicase</keyword>
<evidence type="ECO:0000256" key="2">
    <source>
        <dbReference type="ARBA" id="ARBA00022801"/>
    </source>
</evidence>
<dbReference type="InterPro" id="IPR011545">
    <property type="entry name" value="DEAD/DEAH_box_helicase_dom"/>
</dbReference>
<dbReference type="SMART" id="SM00490">
    <property type="entry name" value="HELICc"/>
    <property type="match status" value="1"/>
</dbReference>
<evidence type="ECO:0000256" key="4">
    <source>
        <dbReference type="ARBA" id="ARBA00022840"/>
    </source>
</evidence>
<evidence type="ECO:0000313" key="6">
    <source>
        <dbReference type="EMBL" id="MBD0780106.1"/>
    </source>
</evidence>
<dbReference type="Proteomes" id="UP001166021">
    <property type="component" value="Unassembled WGS sequence"/>
</dbReference>
<dbReference type="SMART" id="SM00487">
    <property type="entry name" value="DEXDc"/>
    <property type="match status" value="1"/>
</dbReference>
<proteinExistence type="predicted"/>
<keyword evidence="7" id="KW-1185">Reference proteome</keyword>
<dbReference type="InterPro" id="IPR027417">
    <property type="entry name" value="P-loop_NTPase"/>
</dbReference>
<evidence type="ECO:0000256" key="3">
    <source>
        <dbReference type="ARBA" id="ARBA00022806"/>
    </source>
</evidence>
<accession>A0ABR7V8Y2</accession>
<dbReference type="RefSeq" id="WP_188245534.1">
    <property type="nucleotide sequence ID" value="NZ_JABTCF010000021.1"/>
</dbReference>
<dbReference type="SUPFAM" id="SSF52540">
    <property type="entry name" value="P-loop containing nucleoside triphosphate hydrolases"/>
    <property type="match status" value="1"/>
</dbReference>
<comment type="caution">
    <text evidence="6">The sequence shown here is derived from an EMBL/GenBank/DDBJ whole genome shotgun (WGS) entry which is preliminary data.</text>
</comment>
<dbReference type="PANTHER" id="PTHR12131:SF29">
    <property type="entry name" value="DEXH-BOX ATP-DEPENDENT RNA HELICASE DEXH17 ISOFORM X1"/>
    <property type="match status" value="1"/>
</dbReference>
<keyword evidence="4" id="KW-0067">ATP-binding</keyword>
<sequence>MNNLIANIIQSEDIGDIISYVLDKLYKNGPESTTDMEILSYLKLYQAEEFNIHEARVLNYMGVFYKDVKPKTLKEVVFRQYRSYILDTYDNNYTPVQAKIIKGIKSNKCFSFSAPTSTGKSFVFMNLILNSNNDIVIVVPSRALINEYYHKLNELIDDKSVNILTFIDKINTKHTIRNVFIVTPERCRELFKYKNLYSVSMFLFDEAQLSNENSKRGLYFDSIVRRSQKAFSEATFVFAHPFVKNPESQIKKNHFQIQTSDSIQFKQKNVGQIFLCSDDEWNFYHFGIDKSIMGNRKIKCSFDPIEKTIRNRGSVLFYISKSKIYNRGFLNQFAKYIDLCSEIEGEKIDYYIEQLKQYTGGDTIANKNYYSQMIALLKRGIVIHHGSLPLQTRVIIEKFTQDGLCHICFATSTLEQGINMPFDVVFLDRLESSKPLSVKNLIGRAGRSTLSKEFDFGFVIVSSPNKMSNFRNIMNQDEVLDEVSSLEKSEQRDDDYNDFKEAILNDTYSDEFNLTEKDLEKLSSESTEEVIRNILNTLFDGEEILSLNRLNQDVRNRLELYQYFRQLYSIYLNRQLEDGEGNVLDTAIKIMLWKVHGKTFKNICWYRYSHVSKTNERIRLEKSGRSTNHITAEFITGYHEIPDKNHRVYSLFPQGTKASDVDYDLIMYDTYDFIDKLIGFKLSDIFFASFMKYFIKSKDIRAEKLSKYIRYGTDNERHIWMLRYGMSFEDIELLEPHIESIDSEEIIFKDSIFSVPKESRLSVERFINEK</sequence>
<dbReference type="InterPro" id="IPR050699">
    <property type="entry name" value="RNA-DNA_Helicase"/>
</dbReference>
<dbReference type="GO" id="GO:0004386">
    <property type="term" value="F:helicase activity"/>
    <property type="evidence" value="ECO:0007669"/>
    <property type="project" value="UniProtKB-KW"/>
</dbReference>
<evidence type="ECO:0000259" key="5">
    <source>
        <dbReference type="PROSITE" id="PS51192"/>
    </source>
</evidence>
<dbReference type="InterPro" id="IPR014001">
    <property type="entry name" value="Helicase_ATP-bd"/>
</dbReference>
<organism evidence="6 7">
    <name type="scientific">Maribacter aquimaris</name>
    <dbReference type="NCBI Taxonomy" id="2737171"/>
    <lineage>
        <taxon>Bacteria</taxon>
        <taxon>Pseudomonadati</taxon>
        <taxon>Bacteroidota</taxon>
        <taxon>Flavobacteriia</taxon>
        <taxon>Flavobacteriales</taxon>
        <taxon>Flavobacteriaceae</taxon>
        <taxon>Maribacter</taxon>
    </lineage>
</organism>
<reference evidence="6" key="1">
    <citation type="submission" date="2020-05" db="EMBL/GenBank/DDBJ databases">
        <title>The draft genome sequence of Maribacter sp. ANRC-HE7.</title>
        <authorList>
            <person name="Mu L."/>
        </authorList>
    </citation>
    <scope>NUCLEOTIDE SEQUENCE</scope>
    <source>
        <strain evidence="6">ANRC-HE7</strain>
    </source>
</reference>
<evidence type="ECO:0000256" key="1">
    <source>
        <dbReference type="ARBA" id="ARBA00022741"/>
    </source>
</evidence>
<feature type="domain" description="Helicase ATP-binding" evidence="5">
    <location>
        <begin position="101"/>
        <end position="220"/>
    </location>
</feature>
<dbReference type="EMBL" id="JABTCF010000021">
    <property type="protein sequence ID" value="MBD0780106.1"/>
    <property type="molecule type" value="Genomic_DNA"/>
</dbReference>
<evidence type="ECO:0000313" key="7">
    <source>
        <dbReference type="Proteomes" id="UP001166021"/>
    </source>
</evidence>
<dbReference type="PROSITE" id="PS51192">
    <property type="entry name" value="HELICASE_ATP_BIND_1"/>
    <property type="match status" value="1"/>
</dbReference>
<keyword evidence="2" id="KW-0378">Hydrolase</keyword>
<dbReference type="Gene3D" id="3.40.50.300">
    <property type="entry name" value="P-loop containing nucleotide triphosphate hydrolases"/>
    <property type="match status" value="2"/>
</dbReference>
<dbReference type="InterPro" id="IPR001650">
    <property type="entry name" value="Helicase_C-like"/>
</dbReference>
<protein>
    <submittedName>
        <fullName evidence="6">DEAD/DEAH box helicase</fullName>
    </submittedName>
</protein>
<keyword evidence="1" id="KW-0547">Nucleotide-binding</keyword>
<dbReference type="PANTHER" id="PTHR12131">
    <property type="entry name" value="ATP-DEPENDENT RNA AND DNA HELICASE"/>
    <property type="match status" value="1"/>
</dbReference>
<gene>
    <name evidence="6" type="ORF">HPE56_20090</name>
</gene>
<name>A0ABR7V8Y2_9FLAO</name>
<dbReference type="Pfam" id="PF00270">
    <property type="entry name" value="DEAD"/>
    <property type="match status" value="1"/>
</dbReference>
<dbReference type="Pfam" id="PF00271">
    <property type="entry name" value="Helicase_C"/>
    <property type="match status" value="1"/>
</dbReference>